<proteinExistence type="predicted"/>
<evidence type="ECO:0000313" key="1">
    <source>
        <dbReference type="EMBL" id="TNN88152.1"/>
    </source>
</evidence>
<accession>A0A4Z2JFV7</accession>
<comment type="caution">
    <text evidence="1">The sequence shown here is derived from an EMBL/GenBank/DDBJ whole genome shotgun (WGS) entry which is preliminary data.</text>
</comment>
<sequence>MLTSAVSAIRSSAALEVDPEDTTVDEPLILQTRRDSASTAVLAALSGLCWPLSEGRQQQKTALPPQLCRWPQCSGLHSAPFRQRVYKYGSTSSGRMDLVQLAVSFHILLCAAWARHSYMDSILSARSGGNWTSGVKGEPLLPSCMSRSLAHLSLVHLACPWNNGIWISLSRVPSMHPQSL</sequence>
<evidence type="ECO:0000313" key="2">
    <source>
        <dbReference type="Proteomes" id="UP000314294"/>
    </source>
</evidence>
<dbReference type="AlphaFoldDB" id="A0A4Z2JFV7"/>
<protein>
    <submittedName>
        <fullName evidence="1">Uncharacterized protein</fullName>
    </submittedName>
</protein>
<name>A0A4Z2JFV7_9TELE</name>
<reference evidence="1 2" key="1">
    <citation type="submission" date="2019-03" db="EMBL/GenBank/DDBJ databases">
        <title>First draft genome of Liparis tanakae, snailfish: a comprehensive survey of snailfish specific genes.</title>
        <authorList>
            <person name="Kim W."/>
            <person name="Song I."/>
            <person name="Jeong J.-H."/>
            <person name="Kim D."/>
            <person name="Kim S."/>
            <person name="Ryu S."/>
            <person name="Song J.Y."/>
            <person name="Lee S.K."/>
        </authorList>
    </citation>
    <scope>NUCLEOTIDE SEQUENCE [LARGE SCALE GENOMIC DNA]</scope>
    <source>
        <tissue evidence="1">Muscle</tissue>
    </source>
</reference>
<dbReference type="Proteomes" id="UP000314294">
    <property type="component" value="Unassembled WGS sequence"/>
</dbReference>
<gene>
    <name evidence="1" type="ORF">EYF80_001733</name>
</gene>
<dbReference type="EMBL" id="SRLO01000007">
    <property type="protein sequence ID" value="TNN88152.1"/>
    <property type="molecule type" value="Genomic_DNA"/>
</dbReference>
<keyword evidence="2" id="KW-1185">Reference proteome</keyword>
<dbReference type="OrthoDB" id="272810at2759"/>
<organism evidence="1 2">
    <name type="scientific">Liparis tanakae</name>
    <name type="common">Tanaka's snailfish</name>
    <dbReference type="NCBI Taxonomy" id="230148"/>
    <lineage>
        <taxon>Eukaryota</taxon>
        <taxon>Metazoa</taxon>
        <taxon>Chordata</taxon>
        <taxon>Craniata</taxon>
        <taxon>Vertebrata</taxon>
        <taxon>Euteleostomi</taxon>
        <taxon>Actinopterygii</taxon>
        <taxon>Neopterygii</taxon>
        <taxon>Teleostei</taxon>
        <taxon>Neoteleostei</taxon>
        <taxon>Acanthomorphata</taxon>
        <taxon>Eupercaria</taxon>
        <taxon>Perciformes</taxon>
        <taxon>Cottioidei</taxon>
        <taxon>Cottales</taxon>
        <taxon>Liparidae</taxon>
        <taxon>Liparis</taxon>
    </lineage>
</organism>